<dbReference type="Proteomes" id="UP001211907">
    <property type="component" value="Unassembled WGS sequence"/>
</dbReference>
<dbReference type="EMBL" id="JADGJH010006088">
    <property type="protein sequence ID" value="KAJ3078212.1"/>
    <property type="molecule type" value="Genomic_DNA"/>
</dbReference>
<sequence>MQDSKNLVIESVLVDGVPADFSFGEPDACYGTPLRIPLALSPPPLGSQIFVKIFYRTTSDGCLAAQWLEPR</sequence>
<protein>
    <submittedName>
        <fullName evidence="1">Uncharacterized protein</fullName>
    </submittedName>
</protein>
<comment type="caution">
    <text evidence="1">The sequence shown here is derived from an EMBL/GenBank/DDBJ whole genome shotgun (WGS) entry which is preliminary data.</text>
</comment>
<evidence type="ECO:0000313" key="2">
    <source>
        <dbReference type="Proteomes" id="UP001211907"/>
    </source>
</evidence>
<name>A0AAD5SKT7_9FUNG</name>
<reference evidence="1" key="1">
    <citation type="submission" date="2020-05" db="EMBL/GenBank/DDBJ databases">
        <title>Phylogenomic resolution of chytrid fungi.</title>
        <authorList>
            <person name="Stajich J.E."/>
            <person name="Amses K."/>
            <person name="Simmons R."/>
            <person name="Seto K."/>
            <person name="Myers J."/>
            <person name="Bonds A."/>
            <person name="Quandt C.A."/>
            <person name="Barry K."/>
            <person name="Liu P."/>
            <person name="Grigoriev I."/>
            <person name="Longcore J.E."/>
            <person name="James T.Y."/>
        </authorList>
    </citation>
    <scope>NUCLEOTIDE SEQUENCE</scope>
    <source>
        <strain evidence="1">JEL0513</strain>
    </source>
</reference>
<evidence type="ECO:0000313" key="1">
    <source>
        <dbReference type="EMBL" id="KAJ3078212.1"/>
    </source>
</evidence>
<dbReference type="AlphaFoldDB" id="A0AAD5SKT7"/>
<accession>A0AAD5SKT7</accession>
<organism evidence="1 2">
    <name type="scientific">Physocladia obscura</name>
    <dbReference type="NCBI Taxonomy" id="109957"/>
    <lineage>
        <taxon>Eukaryota</taxon>
        <taxon>Fungi</taxon>
        <taxon>Fungi incertae sedis</taxon>
        <taxon>Chytridiomycota</taxon>
        <taxon>Chytridiomycota incertae sedis</taxon>
        <taxon>Chytridiomycetes</taxon>
        <taxon>Chytridiales</taxon>
        <taxon>Chytriomycetaceae</taxon>
        <taxon>Physocladia</taxon>
    </lineage>
</organism>
<proteinExistence type="predicted"/>
<keyword evidence="2" id="KW-1185">Reference proteome</keyword>
<gene>
    <name evidence="1" type="ORF">HK100_010788</name>
</gene>